<feature type="transmembrane region" description="Helical" evidence="8">
    <location>
        <begin position="337"/>
        <end position="353"/>
    </location>
</feature>
<evidence type="ECO:0000256" key="5">
    <source>
        <dbReference type="ARBA" id="ARBA00022692"/>
    </source>
</evidence>
<name>A0A1M5KYC1_9BRAD</name>
<protein>
    <submittedName>
        <fullName evidence="9">Hydrophobic/amphiphilic exporter-1, HAE1 family/multidrug efflux pump</fullName>
    </submittedName>
</protein>
<feature type="transmembrane region" description="Helical" evidence="8">
    <location>
        <begin position="431"/>
        <end position="451"/>
    </location>
</feature>
<feature type="transmembrane region" description="Helical" evidence="8">
    <location>
        <begin position="881"/>
        <end position="901"/>
    </location>
</feature>
<reference evidence="9 10" key="1">
    <citation type="submission" date="2016-11" db="EMBL/GenBank/DDBJ databases">
        <authorList>
            <person name="Jaros S."/>
            <person name="Januszkiewicz K."/>
            <person name="Wedrychowicz H."/>
        </authorList>
    </citation>
    <scope>NUCLEOTIDE SEQUENCE [LARGE SCALE GENOMIC DNA]</scope>
    <source>
        <strain evidence="9 10">GAS242</strain>
    </source>
</reference>
<dbReference type="Gene3D" id="3.30.70.1430">
    <property type="entry name" value="Multidrug efflux transporter AcrB pore domain"/>
    <property type="match status" value="2"/>
</dbReference>
<dbReference type="Gene3D" id="3.30.70.1320">
    <property type="entry name" value="Multidrug efflux transporter AcrB pore domain like"/>
    <property type="match status" value="1"/>
</dbReference>
<dbReference type="EMBL" id="LT670818">
    <property type="protein sequence ID" value="SHG57751.1"/>
    <property type="molecule type" value="Genomic_DNA"/>
</dbReference>
<feature type="transmembrane region" description="Helical" evidence="8">
    <location>
        <begin position="387"/>
        <end position="411"/>
    </location>
</feature>
<evidence type="ECO:0000256" key="1">
    <source>
        <dbReference type="ARBA" id="ARBA00004429"/>
    </source>
</evidence>
<feature type="transmembrane region" description="Helical" evidence="8">
    <location>
        <begin position="984"/>
        <end position="1009"/>
    </location>
</feature>
<evidence type="ECO:0000313" key="9">
    <source>
        <dbReference type="EMBL" id="SHG57751.1"/>
    </source>
</evidence>
<dbReference type="PANTHER" id="PTHR32063">
    <property type="match status" value="1"/>
</dbReference>
<evidence type="ECO:0000256" key="4">
    <source>
        <dbReference type="ARBA" id="ARBA00022519"/>
    </source>
</evidence>
<dbReference type="InterPro" id="IPR001036">
    <property type="entry name" value="Acrflvin-R"/>
</dbReference>
<dbReference type="FunFam" id="3.30.70.1430:FF:000001">
    <property type="entry name" value="Efflux pump membrane transporter"/>
    <property type="match status" value="1"/>
</dbReference>
<dbReference type="RefSeq" id="WP_079566738.1">
    <property type="nucleotide sequence ID" value="NZ_LT670818.1"/>
</dbReference>
<feature type="transmembrane region" description="Helical" evidence="8">
    <location>
        <begin position="907"/>
        <end position="932"/>
    </location>
</feature>
<evidence type="ECO:0000256" key="6">
    <source>
        <dbReference type="ARBA" id="ARBA00022989"/>
    </source>
</evidence>
<dbReference type="FunFam" id="1.20.1640.10:FF:000001">
    <property type="entry name" value="Efflux pump membrane transporter"/>
    <property type="match status" value="1"/>
</dbReference>
<dbReference type="SUPFAM" id="SSF82866">
    <property type="entry name" value="Multidrug efflux transporter AcrB transmembrane domain"/>
    <property type="match status" value="2"/>
</dbReference>
<dbReference type="PRINTS" id="PR00702">
    <property type="entry name" value="ACRIFLAVINRP"/>
</dbReference>
<dbReference type="Gene3D" id="1.20.1640.10">
    <property type="entry name" value="Multidrug efflux transporter AcrB transmembrane domain"/>
    <property type="match status" value="2"/>
</dbReference>
<dbReference type="SUPFAM" id="SSF82714">
    <property type="entry name" value="Multidrug efflux transporter AcrB TolC docking domain, DN and DC subdomains"/>
    <property type="match status" value="2"/>
</dbReference>
<feature type="transmembrane region" description="Helical" evidence="8">
    <location>
        <begin position="360"/>
        <end position="381"/>
    </location>
</feature>
<dbReference type="OrthoDB" id="9807350at2"/>
<feature type="transmembrane region" description="Helical" evidence="8">
    <location>
        <begin position="12"/>
        <end position="32"/>
    </location>
</feature>
<keyword evidence="3" id="KW-1003">Cell membrane</keyword>
<feature type="transmembrane region" description="Helical" evidence="8">
    <location>
        <begin position="463"/>
        <end position="490"/>
    </location>
</feature>
<dbReference type="Proteomes" id="UP000190675">
    <property type="component" value="Chromosome I"/>
</dbReference>
<evidence type="ECO:0000256" key="8">
    <source>
        <dbReference type="SAM" id="Phobius"/>
    </source>
</evidence>
<dbReference type="Gene3D" id="3.30.70.1440">
    <property type="entry name" value="Multidrug efflux transporter AcrB pore domain"/>
    <property type="match status" value="1"/>
</dbReference>
<feature type="transmembrane region" description="Helical" evidence="8">
    <location>
        <begin position="953"/>
        <end position="972"/>
    </location>
</feature>
<feature type="transmembrane region" description="Helical" evidence="8">
    <location>
        <begin position="856"/>
        <end position="874"/>
    </location>
</feature>
<evidence type="ECO:0000313" key="10">
    <source>
        <dbReference type="Proteomes" id="UP000190675"/>
    </source>
</evidence>
<gene>
    <name evidence="9" type="ORF">SAMN05444169_3143</name>
</gene>
<evidence type="ECO:0000256" key="2">
    <source>
        <dbReference type="ARBA" id="ARBA00022448"/>
    </source>
</evidence>
<dbReference type="GO" id="GO:0042910">
    <property type="term" value="F:xenobiotic transmembrane transporter activity"/>
    <property type="evidence" value="ECO:0007669"/>
    <property type="project" value="TreeGrafter"/>
</dbReference>
<keyword evidence="2" id="KW-0813">Transport</keyword>
<keyword evidence="5 8" id="KW-0812">Transmembrane</keyword>
<dbReference type="GO" id="GO:0005886">
    <property type="term" value="C:plasma membrane"/>
    <property type="evidence" value="ECO:0007669"/>
    <property type="project" value="UniProtKB-SubCell"/>
</dbReference>
<feature type="transmembrane region" description="Helical" evidence="8">
    <location>
        <begin position="530"/>
        <end position="549"/>
    </location>
</feature>
<dbReference type="InterPro" id="IPR027463">
    <property type="entry name" value="AcrB_DN_DC_subdom"/>
</dbReference>
<accession>A0A1M5KYC1</accession>
<evidence type="ECO:0000256" key="3">
    <source>
        <dbReference type="ARBA" id="ARBA00022475"/>
    </source>
</evidence>
<organism evidence="9 10">
    <name type="scientific">Bradyrhizobium erythrophlei</name>
    <dbReference type="NCBI Taxonomy" id="1437360"/>
    <lineage>
        <taxon>Bacteria</taxon>
        <taxon>Pseudomonadati</taxon>
        <taxon>Pseudomonadota</taxon>
        <taxon>Alphaproteobacteria</taxon>
        <taxon>Hyphomicrobiales</taxon>
        <taxon>Nitrobacteraceae</taxon>
        <taxon>Bradyrhizobium</taxon>
    </lineage>
</organism>
<dbReference type="AlphaFoldDB" id="A0A1M5KYC1"/>
<dbReference type="Pfam" id="PF00873">
    <property type="entry name" value="ACR_tran"/>
    <property type="match status" value="1"/>
</dbReference>
<dbReference type="Gene3D" id="3.30.2090.10">
    <property type="entry name" value="Multidrug efflux transporter AcrB TolC docking domain, DN and DC subdomains"/>
    <property type="match status" value="2"/>
</dbReference>
<keyword evidence="7 8" id="KW-0472">Membrane</keyword>
<dbReference type="SUPFAM" id="SSF82693">
    <property type="entry name" value="Multidrug efflux transporter AcrB pore domain, PN1, PN2, PC1 and PC2 subdomains"/>
    <property type="match status" value="4"/>
</dbReference>
<evidence type="ECO:0000256" key="7">
    <source>
        <dbReference type="ARBA" id="ARBA00023136"/>
    </source>
</evidence>
<proteinExistence type="predicted"/>
<keyword evidence="6 8" id="KW-1133">Transmembrane helix</keyword>
<sequence length="1037" mass="109848">MNISKRFVERPVATALLTLGVVLVGIVAYLLLPISSLPQVDFPTIAVQASLPGADAETMAATVASPLEQQFANIPGVTQMTSTSTLGMSNLTLQFDLNRNIDGAAQDVQTAINAASGLLPKTMPNPPTYHKVNPAQFTAISIVMQSDTIPLPKVMDDATNLVAQTLSQIPGAGFVDMPGSSKSAIRIQLDPMKIASMGLSLEDIRAALVVATTNGPKGTLNGSQRSVTLDANDQLLSSTNTNAAIVAYRNGSPVRISDIGRAIDSVENTTMGAWYNNRKAVTIDVHLQPGANAVEVVKGVKAALPALRLRLPPSVQLTTAGDSTVAVRAAVSDVQRTLLITIGLVVLTIYVFLKSLSATIIPAVTIPVSLIGTFGIMYLLGYSLDNISLMGLTIVVGFVVDDAIVVIENIVRHVEDGASPIAATLKGASEIGFTVVSMTVSLIAVFIPLLQMSGMVGRLFREFSVTVSVALIISAIVSLTLTPMMCALMIRGHQPESRRGLASRALERGFALFEAGYKRSLLSIIAHPRLVMLSFAATLALTAYLFIVIPKGFFPQQDIGLISASTQAAQDISFEAMAARQQAVVDLIMKEPAVETVRSNLGGSGLMNTGNLQIILKPQSDRSVTADQVIARIRKQMSVMTGVSLAMQAVQGINVGGRISQTQFQYTLQDPNLPELYKWADTMVAELRKLSEIRDIASDLQSAAPHASIVIDRDTATRLGVTPQAIDDTLYDAFGQRQVATIFTQLDQHKIVMEVDPKFRVDTGALDNLYIGNNAGKQIPLSTFAKVGTSVAPLAINHQGLFPSVTLSFNLAPNVALGDAVTAVNTLKTRIGVPATIQTGFQGTAQAFQASLATQPVLIVAALVAVYIVLGVLYESMVHPITILSTLPSAGVGALVALMLTGGQLDVMGLVGIILLIGIVKKNAIMMIDFALTAERGGMSPRQAIIQACILRFRPITMTTLCALLGALPLALGTGVGSELRRPLGIAIVGGLCVSQLLTLYTTPVVYLYMERIASFMATTRTKAFKPKAAIQPLPSE</sequence>
<keyword evidence="4" id="KW-0997">Cell inner membrane</keyword>
<dbReference type="PANTHER" id="PTHR32063:SF21">
    <property type="entry name" value="MULTIDRUG RESISTANCE PROTEIN MDTB"/>
    <property type="match status" value="1"/>
</dbReference>
<comment type="subcellular location">
    <subcellularLocation>
        <location evidence="1">Cell inner membrane</location>
        <topology evidence="1">Multi-pass membrane protein</topology>
    </subcellularLocation>
</comment>